<reference evidence="2" key="1">
    <citation type="journal article" date="2015" name="Genome Announc.">
        <title>Draft Genome Sequence of an Anaerobic Ammonium-Oxidizing Bacterium, "Candidatus Brocadia sinica".</title>
        <authorList>
            <person name="Oshiki M."/>
            <person name="Shinyako-Hata K."/>
            <person name="Satoh H."/>
            <person name="Okabe S."/>
        </authorList>
    </citation>
    <scope>NUCLEOTIDE SEQUENCE [LARGE SCALE GENOMIC DNA]</scope>
    <source>
        <strain evidence="2">JPN1</strain>
    </source>
</reference>
<dbReference type="EMBL" id="BAFN01000001">
    <property type="protein sequence ID" value="GAN35018.1"/>
    <property type="molecule type" value="Genomic_DNA"/>
</dbReference>
<sequence>MNLGLKTYHEKIKAGLIERSFRQKRPSMKKAILAKCKDCMCDYIDGRLDCEIEDCSLYFWMPYGKLRKKDKCLETV</sequence>
<dbReference type="RefSeq" id="WP_052564959.1">
    <property type="nucleotide sequence ID" value="NZ_BAFN01000001.1"/>
</dbReference>
<dbReference type="Proteomes" id="UP000032309">
    <property type="component" value="Unassembled WGS sequence"/>
</dbReference>
<accession>A0ABQ0K1S4</accession>
<organism evidence="1 2">
    <name type="scientific">Candidatus Brocadia sinica JPN1</name>
    <dbReference type="NCBI Taxonomy" id="1197129"/>
    <lineage>
        <taxon>Bacteria</taxon>
        <taxon>Pseudomonadati</taxon>
        <taxon>Planctomycetota</taxon>
        <taxon>Candidatus Brocadiia</taxon>
        <taxon>Candidatus Brocadiales</taxon>
        <taxon>Candidatus Brocadiaceae</taxon>
        <taxon>Candidatus Brocadia</taxon>
    </lineage>
</organism>
<keyword evidence="2" id="KW-1185">Reference proteome</keyword>
<evidence type="ECO:0000313" key="2">
    <source>
        <dbReference type="Proteomes" id="UP000032309"/>
    </source>
</evidence>
<proteinExistence type="predicted"/>
<name>A0ABQ0K1S4_9BACT</name>
<evidence type="ECO:0000313" key="1">
    <source>
        <dbReference type="EMBL" id="GAN35018.1"/>
    </source>
</evidence>
<comment type="caution">
    <text evidence="1">The sequence shown here is derived from an EMBL/GenBank/DDBJ whole genome shotgun (WGS) entry which is preliminary data.</text>
</comment>
<gene>
    <name evidence="1" type="ORF">BROSI_A3564</name>
</gene>
<protein>
    <submittedName>
        <fullName evidence="1">Uncharacterized protein</fullName>
    </submittedName>
</protein>